<proteinExistence type="predicted"/>
<dbReference type="AlphaFoldDB" id="A0A427A033"/>
<evidence type="ECO:0000313" key="3">
    <source>
        <dbReference type="Proteomes" id="UP000287651"/>
    </source>
</evidence>
<feature type="compositionally biased region" description="Polar residues" evidence="1">
    <location>
        <begin position="10"/>
        <end position="20"/>
    </location>
</feature>
<dbReference type="Proteomes" id="UP000287651">
    <property type="component" value="Unassembled WGS sequence"/>
</dbReference>
<feature type="region of interest" description="Disordered" evidence="1">
    <location>
        <begin position="1"/>
        <end position="97"/>
    </location>
</feature>
<dbReference type="EMBL" id="AMZH03004298">
    <property type="protein sequence ID" value="RRT69585.1"/>
    <property type="molecule type" value="Genomic_DNA"/>
</dbReference>
<gene>
    <name evidence="2" type="ORF">B296_00031156</name>
</gene>
<sequence>MERTVRSERWQATPSQEQGSGSEGRQVRSSCLESLKPSLSSSRASPASPNQAHPLQFTKPLPTTRTRKMELSAITISGQGTGGREQDEDGENPADPP</sequence>
<reference evidence="2 3" key="1">
    <citation type="journal article" date="2014" name="Agronomy (Basel)">
        <title>A Draft Genome Sequence for Ensete ventricosum, the Drought-Tolerant Tree Against Hunger.</title>
        <authorList>
            <person name="Harrison J."/>
            <person name="Moore K.A."/>
            <person name="Paszkiewicz K."/>
            <person name="Jones T."/>
            <person name="Grant M."/>
            <person name="Ambacheew D."/>
            <person name="Muzemil S."/>
            <person name="Studholme D.J."/>
        </authorList>
    </citation>
    <scope>NUCLEOTIDE SEQUENCE [LARGE SCALE GENOMIC DNA]</scope>
</reference>
<evidence type="ECO:0000256" key="1">
    <source>
        <dbReference type="SAM" id="MobiDB-lite"/>
    </source>
</evidence>
<protein>
    <submittedName>
        <fullName evidence="2">Uncharacterized protein</fullName>
    </submittedName>
</protein>
<organism evidence="2 3">
    <name type="scientific">Ensete ventricosum</name>
    <name type="common">Abyssinian banana</name>
    <name type="synonym">Musa ensete</name>
    <dbReference type="NCBI Taxonomy" id="4639"/>
    <lineage>
        <taxon>Eukaryota</taxon>
        <taxon>Viridiplantae</taxon>
        <taxon>Streptophyta</taxon>
        <taxon>Embryophyta</taxon>
        <taxon>Tracheophyta</taxon>
        <taxon>Spermatophyta</taxon>
        <taxon>Magnoliopsida</taxon>
        <taxon>Liliopsida</taxon>
        <taxon>Zingiberales</taxon>
        <taxon>Musaceae</taxon>
        <taxon>Ensete</taxon>
    </lineage>
</organism>
<evidence type="ECO:0000313" key="2">
    <source>
        <dbReference type="EMBL" id="RRT69585.1"/>
    </source>
</evidence>
<feature type="compositionally biased region" description="Low complexity" evidence="1">
    <location>
        <begin position="29"/>
        <end position="52"/>
    </location>
</feature>
<accession>A0A427A033</accession>
<comment type="caution">
    <text evidence="2">The sequence shown here is derived from an EMBL/GenBank/DDBJ whole genome shotgun (WGS) entry which is preliminary data.</text>
</comment>
<feature type="compositionally biased region" description="Acidic residues" evidence="1">
    <location>
        <begin position="86"/>
        <end position="97"/>
    </location>
</feature>
<name>A0A427A033_ENSVE</name>